<dbReference type="InterPro" id="IPR020013">
    <property type="entry name" value="Flagellar_FlgE/F/G"/>
</dbReference>
<dbReference type="GO" id="GO:0005829">
    <property type="term" value="C:cytosol"/>
    <property type="evidence" value="ECO:0007669"/>
    <property type="project" value="TreeGrafter"/>
</dbReference>
<evidence type="ECO:0000256" key="5">
    <source>
        <dbReference type="RuleBase" id="RU362116"/>
    </source>
</evidence>
<dbReference type="GO" id="GO:0071978">
    <property type="term" value="P:bacterial-type flagellum-dependent swarming motility"/>
    <property type="evidence" value="ECO:0007669"/>
    <property type="project" value="TreeGrafter"/>
</dbReference>
<gene>
    <name evidence="10" type="ORF">SAMN05216404_101186</name>
</gene>
<comment type="subcellular location">
    <subcellularLocation>
        <location evidence="1 5">Bacterial flagellum basal body</location>
    </subcellularLocation>
</comment>
<evidence type="ECO:0000259" key="9">
    <source>
        <dbReference type="Pfam" id="PF22692"/>
    </source>
</evidence>
<evidence type="ECO:0000313" key="10">
    <source>
        <dbReference type="EMBL" id="SEM79894.1"/>
    </source>
</evidence>
<dbReference type="GO" id="GO:0009424">
    <property type="term" value="C:bacterial-type flagellum hook"/>
    <property type="evidence" value="ECO:0007669"/>
    <property type="project" value="TreeGrafter"/>
</dbReference>
<dbReference type="InterPro" id="IPR037058">
    <property type="entry name" value="Falgellar_hook_FlgE_sf"/>
</dbReference>
<accession>A0A1H8BCR1</accession>
<dbReference type="AlphaFoldDB" id="A0A1H8BCR1"/>
<dbReference type="InterPro" id="IPR053967">
    <property type="entry name" value="LlgE_F_G-like_D1"/>
</dbReference>
<sequence>MSFQQGLSGLNAASKNLEVIGNNVANTNTVGFKQSQAQFADMFANSLSGGGGTQAGIGVKLAGIAQQFSQGSITVSNNPFDIAISGAGFYRLSDQGTISYSRNGQFHPDKDGYIVNSSGLRLTGYMANSTGQINTGTATDLRLSTADLPPVTTTRVNALVNLDSRGTPLSAAAFDLTDPATYHSSTSLSVYDSLGNSTPLSTYFVKTAANSWDVFAANDGTLLNGGLSIGTLNFLSNGSLDPLSSSSFSVTAPVTTGASPLAFDIDFANTTQFGSNFGINALSQDGYASGQLTGFSISEDGVVSGSYSNGKFLSMGQIALANFANPQGLQAVGNNTWKESAASGAALVAAPNTGGLGVLQAGAIEDSNVELTSELVNMITAQRVYQANAQTIKTQDQILQTVVNLK</sequence>
<keyword evidence="10" id="KW-0969">Cilium</keyword>
<keyword evidence="10" id="KW-0966">Cell projection</keyword>
<dbReference type="NCBIfam" id="TIGR03506">
    <property type="entry name" value="FlgEFG_subfam"/>
    <property type="match status" value="1"/>
</dbReference>
<dbReference type="GO" id="GO:0009425">
    <property type="term" value="C:bacterial-type flagellum basal body"/>
    <property type="evidence" value="ECO:0007669"/>
    <property type="project" value="UniProtKB-SubCell"/>
</dbReference>
<dbReference type="NCBIfam" id="NF004238">
    <property type="entry name" value="PRK05682.1-1"/>
    <property type="match status" value="1"/>
</dbReference>
<keyword evidence="4 5" id="KW-0975">Bacterial flagellum</keyword>
<dbReference type="InterPro" id="IPR011491">
    <property type="entry name" value="FlgE_D2"/>
</dbReference>
<dbReference type="Gene3D" id="2.60.98.20">
    <property type="entry name" value="Flagellar hook protein FlgE"/>
    <property type="match status" value="1"/>
</dbReference>
<comment type="similarity">
    <text evidence="2 5">Belongs to the flagella basal body rod proteins family.</text>
</comment>
<dbReference type="Pfam" id="PF06429">
    <property type="entry name" value="Flg_bbr_C"/>
    <property type="match status" value="1"/>
</dbReference>
<dbReference type="InterPro" id="IPR001444">
    <property type="entry name" value="Flag_bb_rod_N"/>
</dbReference>
<dbReference type="PANTHER" id="PTHR30435">
    <property type="entry name" value="FLAGELLAR PROTEIN"/>
    <property type="match status" value="1"/>
</dbReference>
<feature type="domain" description="Flagellar hook protein FlgE D2" evidence="8">
    <location>
        <begin position="161"/>
        <end position="287"/>
    </location>
</feature>
<evidence type="ECO:0000256" key="2">
    <source>
        <dbReference type="ARBA" id="ARBA00009677"/>
    </source>
</evidence>
<evidence type="ECO:0000256" key="4">
    <source>
        <dbReference type="ARBA" id="ARBA00023143"/>
    </source>
</evidence>
<dbReference type="RefSeq" id="WP_074743717.1">
    <property type="nucleotide sequence ID" value="NZ_FOCT01000001.1"/>
</dbReference>
<dbReference type="InterPro" id="IPR037925">
    <property type="entry name" value="FlgE/F/G-like"/>
</dbReference>
<proteinExistence type="inferred from homology"/>
<dbReference type="Pfam" id="PF07559">
    <property type="entry name" value="FlgE_D2"/>
    <property type="match status" value="1"/>
</dbReference>
<feature type="domain" description="Flagellar basal-body/hook protein C-terminal" evidence="7">
    <location>
        <begin position="360"/>
        <end position="405"/>
    </location>
</feature>
<dbReference type="EMBL" id="FOCT01000001">
    <property type="protein sequence ID" value="SEM79894.1"/>
    <property type="molecule type" value="Genomic_DNA"/>
</dbReference>
<dbReference type="PANTHER" id="PTHR30435:SF1">
    <property type="entry name" value="FLAGELLAR HOOK PROTEIN FLGE"/>
    <property type="match status" value="1"/>
</dbReference>
<evidence type="ECO:0000259" key="6">
    <source>
        <dbReference type="Pfam" id="PF00460"/>
    </source>
</evidence>
<dbReference type="SUPFAM" id="SSF117143">
    <property type="entry name" value="Flagellar hook protein flgE"/>
    <property type="match status" value="1"/>
</dbReference>
<name>A0A1H8BCR1_9PROT</name>
<dbReference type="PROSITE" id="PS00588">
    <property type="entry name" value="FLAGELLA_BB_ROD"/>
    <property type="match status" value="1"/>
</dbReference>
<dbReference type="Pfam" id="PF22692">
    <property type="entry name" value="LlgE_F_G_D1"/>
    <property type="match status" value="1"/>
</dbReference>
<evidence type="ECO:0000256" key="3">
    <source>
        <dbReference type="ARBA" id="ARBA00019015"/>
    </source>
</evidence>
<dbReference type="InterPro" id="IPR010930">
    <property type="entry name" value="Flg_bb/hook_C_dom"/>
</dbReference>
<protein>
    <recommendedName>
        <fullName evidence="3 5">Flagellar hook protein FlgE</fullName>
    </recommendedName>
</protein>
<evidence type="ECO:0000313" key="11">
    <source>
        <dbReference type="Proteomes" id="UP000183898"/>
    </source>
</evidence>
<dbReference type="InterPro" id="IPR019776">
    <property type="entry name" value="Flagellar_basal_body_rod_CS"/>
</dbReference>
<evidence type="ECO:0000259" key="7">
    <source>
        <dbReference type="Pfam" id="PF06429"/>
    </source>
</evidence>
<reference evidence="10 11" key="1">
    <citation type="submission" date="2016-10" db="EMBL/GenBank/DDBJ databases">
        <authorList>
            <person name="de Groot N.N."/>
        </authorList>
    </citation>
    <scope>NUCLEOTIDE SEQUENCE [LARGE SCALE GENOMIC DNA]</scope>
    <source>
        <strain evidence="10 11">Nl18</strain>
    </source>
</reference>
<feature type="domain" description="Flagellar basal body rod protein N-terminal" evidence="6">
    <location>
        <begin position="6"/>
        <end position="33"/>
    </location>
</feature>
<keyword evidence="10" id="KW-0282">Flagellum</keyword>
<feature type="domain" description="Flagellar hook protein FlgE/F/G-like D1" evidence="9">
    <location>
        <begin position="83"/>
        <end position="132"/>
    </location>
</feature>
<comment type="function">
    <text evidence="5">A flexible structure which links the flagellar filament to the drive apparatus in the basal body.</text>
</comment>
<evidence type="ECO:0000256" key="1">
    <source>
        <dbReference type="ARBA" id="ARBA00004117"/>
    </source>
</evidence>
<evidence type="ECO:0000259" key="8">
    <source>
        <dbReference type="Pfam" id="PF07559"/>
    </source>
</evidence>
<organism evidence="10 11">
    <name type="scientific">Nitrosospira multiformis</name>
    <dbReference type="NCBI Taxonomy" id="1231"/>
    <lineage>
        <taxon>Bacteria</taxon>
        <taxon>Pseudomonadati</taxon>
        <taxon>Pseudomonadota</taxon>
        <taxon>Betaproteobacteria</taxon>
        <taxon>Nitrosomonadales</taxon>
        <taxon>Nitrosomonadaceae</taxon>
        <taxon>Nitrosospira</taxon>
    </lineage>
</organism>
<dbReference type="Pfam" id="PF00460">
    <property type="entry name" value="Flg_bb_rod"/>
    <property type="match status" value="1"/>
</dbReference>
<dbReference type="Proteomes" id="UP000183898">
    <property type="component" value="Unassembled WGS sequence"/>
</dbReference>